<evidence type="ECO:0000313" key="3">
    <source>
        <dbReference type="Proteomes" id="UP000249610"/>
    </source>
</evidence>
<reference evidence="2 3" key="1">
    <citation type="submission" date="2018-06" db="EMBL/GenBank/DDBJ databases">
        <title>Genomic Encyclopedia of Archaeal and Bacterial Type Strains, Phase II (KMG-II): from individual species to whole genera.</title>
        <authorList>
            <person name="Goeker M."/>
        </authorList>
    </citation>
    <scope>NUCLEOTIDE SEQUENCE [LARGE SCALE GENOMIC DNA]</scope>
    <source>
        <strain evidence="2 3">DSM 23446</strain>
    </source>
</reference>
<dbReference type="Pfam" id="PF13568">
    <property type="entry name" value="OMP_b-brl_2"/>
    <property type="match status" value="1"/>
</dbReference>
<dbReference type="EMBL" id="QLLK01000009">
    <property type="protein sequence ID" value="RAI87034.1"/>
    <property type="molecule type" value="Genomic_DNA"/>
</dbReference>
<organism evidence="2 3">
    <name type="scientific">Algoriphagus yeomjeoni</name>
    <dbReference type="NCBI Taxonomy" id="291403"/>
    <lineage>
        <taxon>Bacteria</taxon>
        <taxon>Pseudomonadati</taxon>
        <taxon>Bacteroidota</taxon>
        <taxon>Cytophagia</taxon>
        <taxon>Cytophagales</taxon>
        <taxon>Cyclobacteriaceae</taxon>
        <taxon>Algoriphagus</taxon>
    </lineage>
</organism>
<dbReference type="InterPro" id="IPR025665">
    <property type="entry name" value="Beta-barrel_OMP_2"/>
</dbReference>
<protein>
    <submittedName>
        <fullName evidence="2">Outer membrane protein with beta-barrel domain</fullName>
    </submittedName>
</protein>
<dbReference type="Proteomes" id="UP000249610">
    <property type="component" value="Unassembled WGS sequence"/>
</dbReference>
<name>A0A327P7G9_9BACT</name>
<accession>A0A327P7G9</accession>
<comment type="caution">
    <text evidence="2">The sequence shown here is derived from an EMBL/GenBank/DDBJ whole genome shotgun (WGS) entry which is preliminary data.</text>
</comment>
<feature type="domain" description="Outer membrane protein beta-barrel" evidence="1">
    <location>
        <begin position="46"/>
        <end position="241"/>
    </location>
</feature>
<proteinExistence type="predicted"/>
<sequence length="270" mass="30797">MQTTYIWNKLNLRRNKVILLGLVFFLAAIPTFGQGMFGLTSASASDNRPLSYGFFLAGHNSTLRIKYTDAFLNSTSANEFDNVRSIQPLFSAGFSLGFIGILRFHDQVSLMFMPKVGFYEYKTEVTYFNVTEPGLPNTGDEVIDGPNPNNFSREVFTSEATMVELPLLFKYRSVRFNNTRMYWVGGASYQFRTKGQDEANVDDIVMTGQDFSLEAGMGFEFYFKYFKFAPEVRFSHGLMNAYQAENTRPELQGAIESIKRKSITLYLNFQ</sequence>
<evidence type="ECO:0000259" key="1">
    <source>
        <dbReference type="Pfam" id="PF13568"/>
    </source>
</evidence>
<evidence type="ECO:0000313" key="2">
    <source>
        <dbReference type="EMBL" id="RAI87034.1"/>
    </source>
</evidence>
<dbReference type="OrthoDB" id="1467485at2"/>
<dbReference type="RefSeq" id="WP_111612468.1">
    <property type="nucleotide sequence ID" value="NZ_QLLK01000009.1"/>
</dbReference>
<dbReference type="AlphaFoldDB" id="A0A327P7G9"/>
<keyword evidence="3" id="KW-1185">Reference proteome</keyword>
<gene>
    <name evidence="2" type="ORF">LV83_03140</name>
</gene>